<dbReference type="PANTHER" id="PTHR34123">
    <property type="entry name" value="OS04G0578200 PROTEIN"/>
    <property type="match status" value="1"/>
</dbReference>
<feature type="region of interest" description="Disordered" evidence="1">
    <location>
        <begin position="1"/>
        <end position="74"/>
    </location>
</feature>
<name>A0A9W6F900_9CHLO</name>
<dbReference type="InterPro" id="IPR018790">
    <property type="entry name" value="DUF2358"/>
</dbReference>
<dbReference type="Proteomes" id="UP001165080">
    <property type="component" value="Unassembled WGS sequence"/>
</dbReference>
<evidence type="ECO:0000313" key="3">
    <source>
        <dbReference type="Proteomes" id="UP001165080"/>
    </source>
</evidence>
<feature type="region of interest" description="Disordered" evidence="1">
    <location>
        <begin position="95"/>
        <end position="116"/>
    </location>
</feature>
<keyword evidence="3" id="KW-1185">Reference proteome</keyword>
<gene>
    <name evidence="2" type="primary">PLEST010560</name>
    <name evidence="2" type="ORF">PLESTB_001574600</name>
</gene>
<evidence type="ECO:0000256" key="1">
    <source>
        <dbReference type="SAM" id="MobiDB-lite"/>
    </source>
</evidence>
<dbReference type="Gene3D" id="3.10.450.50">
    <property type="match status" value="1"/>
</dbReference>
<feature type="compositionally biased region" description="Basic and acidic residues" evidence="1">
    <location>
        <begin position="1"/>
        <end position="18"/>
    </location>
</feature>
<dbReference type="InterPro" id="IPR032710">
    <property type="entry name" value="NTF2-like_dom_sf"/>
</dbReference>
<reference evidence="2 3" key="1">
    <citation type="journal article" date="2023" name="Commun. Biol.">
        <title>Reorganization of the ancestral sex-determining regions during the evolution of trioecy in Pleodorina starrii.</title>
        <authorList>
            <person name="Takahashi K."/>
            <person name="Suzuki S."/>
            <person name="Kawai-Toyooka H."/>
            <person name="Yamamoto K."/>
            <person name="Hamaji T."/>
            <person name="Ootsuki R."/>
            <person name="Yamaguchi H."/>
            <person name="Kawachi M."/>
            <person name="Higashiyama T."/>
            <person name="Nozaki H."/>
        </authorList>
    </citation>
    <scope>NUCLEOTIDE SEQUENCE [LARGE SCALE GENOMIC DNA]</scope>
    <source>
        <strain evidence="2 3">NIES-4479</strain>
    </source>
</reference>
<dbReference type="EMBL" id="BRXU01000032">
    <property type="protein sequence ID" value="GLC60106.1"/>
    <property type="molecule type" value="Genomic_DNA"/>
</dbReference>
<dbReference type="Pfam" id="PF10184">
    <property type="entry name" value="DUF2358"/>
    <property type="match status" value="1"/>
</dbReference>
<dbReference type="SUPFAM" id="SSF54427">
    <property type="entry name" value="NTF2-like"/>
    <property type="match status" value="1"/>
</dbReference>
<dbReference type="PANTHER" id="PTHR34123:SF1">
    <property type="entry name" value="OS04G0578200 PROTEIN"/>
    <property type="match status" value="1"/>
</dbReference>
<proteinExistence type="predicted"/>
<organism evidence="2 3">
    <name type="scientific">Pleodorina starrii</name>
    <dbReference type="NCBI Taxonomy" id="330485"/>
    <lineage>
        <taxon>Eukaryota</taxon>
        <taxon>Viridiplantae</taxon>
        <taxon>Chlorophyta</taxon>
        <taxon>core chlorophytes</taxon>
        <taxon>Chlorophyceae</taxon>
        <taxon>CS clade</taxon>
        <taxon>Chlamydomonadales</taxon>
        <taxon>Volvocaceae</taxon>
        <taxon>Pleodorina</taxon>
    </lineage>
</organism>
<dbReference type="AlphaFoldDB" id="A0A9W6F900"/>
<dbReference type="OrthoDB" id="348976at2759"/>
<protein>
    <submittedName>
        <fullName evidence="2">Uncharacterized protein</fullName>
    </submittedName>
</protein>
<feature type="compositionally biased region" description="Polar residues" evidence="1">
    <location>
        <begin position="46"/>
        <end position="64"/>
    </location>
</feature>
<evidence type="ECO:0000313" key="2">
    <source>
        <dbReference type="EMBL" id="GLC60106.1"/>
    </source>
</evidence>
<comment type="caution">
    <text evidence="2">The sequence shown here is derived from an EMBL/GenBank/DDBJ whole genome shotgun (WGS) entry which is preliminary data.</text>
</comment>
<accession>A0A9W6F900</accession>
<sequence length="347" mass="37521">MFLREARQRSHAQSDKKSPPGANSASRPHRPGRCRTQLQHLAPRAQGQTGDSSGNEGASSSGLPRQQRQQQQSEVGVGLKAVWYGAEQFGKLISLGKENSTQQPSSSSSSSSSRRRLSREEMLAAIRADYDEQYFVRGLADMEAYAPDCVFADPFVSFSGTQRFKQNVSNLGGLMSDIRLEVYDWVEGPSSLETRWRFSALLDLPWRPRLAAAGGTTHVMDLERGRVVRHEERWEVEPGKVVAQLLRPAAQVPTNPWETFLLSASAGDVTGMWFVLSPLVLRASAAATAASLVWGLLPASVSGGQGGLLPGPVLAGCELLFCGCVVTEVLKFAQGMQGGETGTGGRF</sequence>